<evidence type="ECO:0000256" key="7">
    <source>
        <dbReference type="ARBA" id="ARBA00023237"/>
    </source>
</evidence>
<keyword evidence="10" id="KW-0732">Signal</keyword>
<feature type="domain" description="TonB-dependent receptor plug" evidence="12">
    <location>
        <begin position="51"/>
        <end position="165"/>
    </location>
</feature>
<dbReference type="eggNOG" id="COG4771">
    <property type="taxonomic scope" value="Bacteria"/>
</dbReference>
<evidence type="ECO:0000256" key="10">
    <source>
        <dbReference type="SAM" id="SignalP"/>
    </source>
</evidence>
<evidence type="ECO:0000256" key="5">
    <source>
        <dbReference type="ARBA" id="ARBA00023077"/>
    </source>
</evidence>
<dbReference type="InterPro" id="IPR036942">
    <property type="entry name" value="Beta-barrel_TonB_sf"/>
</dbReference>
<dbReference type="InterPro" id="IPR039426">
    <property type="entry name" value="TonB-dep_rcpt-like"/>
</dbReference>
<protein>
    <submittedName>
        <fullName evidence="13">TonB-dependent receptor</fullName>
    </submittedName>
</protein>
<dbReference type="InterPro" id="IPR037066">
    <property type="entry name" value="Plug_dom_sf"/>
</dbReference>
<dbReference type="InterPro" id="IPR000531">
    <property type="entry name" value="Beta-barrel_TonB"/>
</dbReference>
<comment type="similarity">
    <text evidence="8 9">Belongs to the TonB-dependent receptor family.</text>
</comment>
<dbReference type="Pfam" id="PF07715">
    <property type="entry name" value="Plug"/>
    <property type="match status" value="1"/>
</dbReference>
<dbReference type="EMBL" id="AUVB01000038">
    <property type="protein sequence ID" value="KGE04108.1"/>
    <property type="molecule type" value="Genomic_DNA"/>
</dbReference>
<keyword evidence="2 8" id="KW-0813">Transport</keyword>
<keyword evidence="4 8" id="KW-0812">Transmembrane</keyword>
<dbReference type="PANTHER" id="PTHR47234:SF2">
    <property type="entry name" value="TONB-DEPENDENT RECEPTOR"/>
    <property type="match status" value="1"/>
</dbReference>
<comment type="subcellular location">
    <subcellularLocation>
        <location evidence="1 8">Cell outer membrane</location>
        <topology evidence="1 8">Multi-pass membrane protein</topology>
    </subcellularLocation>
</comment>
<dbReference type="OrthoDB" id="9805434at2"/>
<dbReference type="Gene3D" id="2.40.170.20">
    <property type="entry name" value="TonB-dependent receptor, beta-barrel domain"/>
    <property type="match status" value="1"/>
</dbReference>
<evidence type="ECO:0000256" key="8">
    <source>
        <dbReference type="PROSITE-ProRule" id="PRU01360"/>
    </source>
</evidence>
<keyword evidence="3 8" id="KW-1134">Transmembrane beta strand</keyword>
<dbReference type="GO" id="GO:0009279">
    <property type="term" value="C:cell outer membrane"/>
    <property type="evidence" value="ECO:0007669"/>
    <property type="project" value="UniProtKB-SubCell"/>
</dbReference>
<evidence type="ECO:0000313" key="14">
    <source>
        <dbReference type="Proteomes" id="UP000029640"/>
    </source>
</evidence>
<keyword evidence="14" id="KW-1185">Reference proteome</keyword>
<keyword evidence="6 8" id="KW-0472">Membrane</keyword>
<feature type="chain" id="PRO_5001911088" evidence="10">
    <location>
        <begin position="30"/>
        <end position="947"/>
    </location>
</feature>
<dbReference type="HOGENOM" id="CLU_010745_0_0_6"/>
<organism evidence="13 14">
    <name type="scientific">Pseudohaliea rubra DSM 19751</name>
    <dbReference type="NCBI Taxonomy" id="1265313"/>
    <lineage>
        <taxon>Bacteria</taxon>
        <taxon>Pseudomonadati</taxon>
        <taxon>Pseudomonadota</taxon>
        <taxon>Gammaproteobacteria</taxon>
        <taxon>Cellvibrionales</taxon>
        <taxon>Halieaceae</taxon>
        <taxon>Pseudohaliea</taxon>
    </lineage>
</organism>
<name>A0A095VST4_9GAMM</name>
<sequence length="947" mass="101678">MFKKHSLTAAVSAALGVSAVIGMPGTVLAQQEQLMEEVIVTGSRITRGPETISNMSMTSGEDIERLGTYSTLDALQRMPAVTNSGGATNRNNSNGGRGANFVEIHNLGSERTLVLMDGRRAVSTIRDSSGLGVDLQSFPVNMIERVEVLADGASTIYGSDAVAGVVNVILKDDFEGFEFTAGTGSPEDAGGESQNVGFLLGSGSARSHFVLSGTYTETENVDFQDREWSQIPLLGQSDDGSGSILNLIGSGIPPEGRVPAAGIIFKEDPVTGASFQPYDTFGFSGLNGSAGDGSIQSILDTGHRFNYNAPGGDGVSLINPARIFNLAAIGEVELNNSWTAYSNILAQHREGTLNFTPLPVAGAAGRFTDLIQVPIDHPNLPADARAEIQGALGPDAESFQLWYRGLDLGNRKFKYDADTMQGTFGFRGELDIAGSTWDVDTWGTWGQSRLTEVTFGQLNVGALQIASDPARCAVIDNCPKKANGDPLFDPFGRSPKTQAEKDFILFEDHEKTEYEMWHFAATISNPSVVDLPAGGLGIAAGVEYREESGSVTPSGIVGDGNSGGNFAEPTDGEYDLYEVYVESEIPLISGAPFAEEVSAQLAARFSDYGDFDETTWKVGARWQPLQSLTFRGQLSTGFRAPNVLELFGGNADAFTGVTDPCNSENQAANPTVAANCAAEGVPSDFVQPAAQLKITQGGNPDLQPETSDNMSVGFVFTPEVWGSPSISLDYYDVEIDDAIGTPVESTVINTCYESQGLSAPECDRIARGPGGDVVRFDLLLENLSTIETSGIDLNSSFTWNTDFGMVSADWLLMWLEDYKEVSATGVVEDQRGKVACTTCSFAGYPEYKSTLSLSLAQDSWSTSLVWRYLDAMDISDEVGFDNVNTEVDEMNYFDFYASYNFSAFEVSVAVENLTDEQPPFVPAISTNTSAIYDFLGRFYSARLVWRM</sequence>
<keyword evidence="7 8" id="KW-0998">Cell outer membrane</keyword>
<keyword evidence="13" id="KW-0675">Receptor</keyword>
<dbReference type="Pfam" id="PF00593">
    <property type="entry name" value="TonB_dep_Rec_b-barrel"/>
    <property type="match status" value="1"/>
</dbReference>
<dbReference type="Gene3D" id="2.170.130.10">
    <property type="entry name" value="TonB-dependent receptor, plug domain"/>
    <property type="match status" value="1"/>
</dbReference>
<reference evidence="13 14" key="1">
    <citation type="journal article" date="2014" name="Genome Announc.">
        <title>Genome Sequence of Gammaproteobacterial Pseudohaliea rubra Type Strain DSM 19751, Isolated from Coastal Seawater of the Mediterranean Sea.</title>
        <authorList>
            <person name="Spring S."/>
            <person name="Fiebig A."/>
            <person name="Riedel T."/>
            <person name="Goker M."/>
            <person name="Klenk H.P."/>
        </authorList>
    </citation>
    <scope>NUCLEOTIDE SEQUENCE [LARGE SCALE GENOMIC DNA]</scope>
    <source>
        <strain evidence="13 14">DSM 19751</strain>
    </source>
</reference>
<dbReference type="Proteomes" id="UP000029640">
    <property type="component" value="Unassembled WGS sequence"/>
</dbReference>
<evidence type="ECO:0000256" key="6">
    <source>
        <dbReference type="ARBA" id="ARBA00023136"/>
    </source>
</evidence>
<evidence type="ECO:0000256" key="3">
    <source>
        <dbReference type="ARBA" id="ARBA00022452"/>
    </source>
</evidence>
<dbReference type="SUPFAM" id="SSF56935">
    <property type="entry name" value="Porins"/>
    <property type="match status" value="1"/>
</dbReference>
<evidence type="ECO:0000256" key="2">
    <source>
        <dbReference type="ARBA" id="ARBA00022448"/>
    </source>
</evidence>
<evidence type="ECO:0000259" key="12">
    <source>
        <dbReference type="Pfam" id="PF07715"/>
    </source>
</evidence>
<feature type="signal peptide" evidence="10">
    <location>
        <begin position="1"/>
        <end position="29"/>
    </location>
</feature>
<evidence type="ECO:0000256" key="9">
    <source>
        <dbReference type="RuleBase" id="RU003357"/>
    </source>
</evidence>
<proteinExistence type="inferred from homology"/>
<evidence type="ECO:0000313" key="13">
    <source>
        <dbReference type="EMBL" id="KGE04108.1"/>
    </source>
</evidence>
<evidence type="ECO:0000256" key="4">
    <source>
        <dbReference type="ARBA" id="ARBA00022692"/>
    </source>
</evidence>
<dbReference type="STRING" id="1265313.HRUBRA_01332"/>
<dbReference type="PANTHER" id="PTHR47234">
    <property type="match status" value="1"/>
</dbReference>
<dbReference type="PATRIC" id="fig|1265313.6.peg.1316"/>
<dbReference type="InterPro" id="IPR012910">
    <property type="entry name" value="Plug_dom"/>
</dbReference>
<gene>
    <name evidence="13" type="ORF">HRUBRA_01332</name>
</gene>
<feature type="domain" description="TonB-dependent receptor-like beta-barrel" evidence="11">
    <location>
        <begin position="408"/>
        <end position="913"/>
    </location>
</feature>
<dbReference type="AlphaFoldDB" id="A0A095VST4"/>
<evidence type="ECO:0000259" key="11">
    <source>
        <dbReference type="Pfam" id="PF00593"/>
    </source>
</evidence>
<accession>A0A095VST4</accession>
<evidence type="ECO:0000256" key="1">
    <source>
        <dbReference type="ARBA" id="ARBA00004571"/>
    </source>
</evidence>
<dbReference type="PROSITE" id="PS52016">
    <property type="entry name" value="TONB_DEPENDENT_REC_3"/>
    <property type="match status" value="1"/>
</dbReference>
<comment type="caution">
    <text evidence="13">The sequence shown here is derived from an EMBL/GenBank/DDBJ whole genome shotgun (WGS) entry which is preliminary data.</text>
</comment>
<keyword evidence="5 9" id="KW-0798">TonB box</keyword>